<dbReference type="AlphaFoldDB" id="A0A0H5QNW0"/>
<sequence>LELPVKIGLTPLRNAADQLRLANSIYDLAEIYMSSSFAIADDPECRTKWRRTIVISYLTLVHDSALRLRLMQEPVLPLSIALSNFTLDLSDGIGTGFEQATANATFIDDRLMAVARSTIVTYLCRTNAVPDSLRIHPLTASVAESDPVAKFICRAISAGHLANGQFRPCDFQSGLRALANDAGSLDVLCPGLVHYLSFSLLASISLDVNSAFVRTGLYACKQGLFRPAFVIDSISNDRKSAVMHISMLYRPRLRFTRPSNGSYSQSMLEKVATTMRSSLSAQESSALYRIVQQTSGPITLVMLMDFTSSRRLHLVNEQWYRDLLHFVIFRSGIHNPTNSDSSMLIPKQHTPSIGLSGSNALLSHRNPSDLVAFLIELAMFAEELMRDSSEAFLFVIKIIIGVLHYRIDDDKRSLYNYLIKKIVPRCWSQVESILKTDPSNIGHALPFFEILVQVPDSMMDIVIAICFIRSWSPFIKSAEQLLPLITRKSAEIFPRLCQFASSNAEISKLIDRAYWMVTLCIFPLSETPSACWLMRPSTPMVYERTTEPVGILFDANRVLFHFPLDIGSPGPIPSMLAHQGSLSGLLSSSPSPMFICLRPGVFRLFSQTKLVFYATDSSSRTSLFEKFTRSYPTELTEEEGWIKEAMSSMTHLDNLFLQTIPQPKSTATRSWIIRRSADGQSITSMLLVKHTPSMVREFDLMPEIIAVREDNHVYVPSGLLSFLPQTQTSQASCFWRLRNTMLISSTTNDGP</sequence>
<organism evidence="1">
    <name type="scientific">Spongospora subterranea</name>
    <dbReference type="NCBI Taxonomy" id="70186"/>
    <lineage>
        <taxon>Eukaryota</taxon>
        <taxon>Sar</taxon>
        <taxon>Rhizaria</taxon>
        <taxon>Endomyxa</taxon>
        <taxon>Phytomyxea</taxon>
        <taxon>Plasmodiophorida</taxon>
        <taxon>Plasmodiophoridae</taxon>
        <taxon>Spongospora</taxon>
    </lineage>
</organism>
<evidence type="ECO:0000313" key="1">
    <source>
        <dbReference type="EMBL" id="CRZ03076.1"/>
    </source>
</evidence>
<dbReference type="EMBL" id="HACM01002634">
    <property type="protein sequence ID" value="CRZ03076.1"/>
    <property type="molecule type" value="Transcribed_RNA"/>
</dbReference>
<proteinExistence type="predicted"/>
<reference evidence="1" key="1">
    <citation type="submission" date="2015-04" db="EMBL/GenBank/DDBJ databases">
        <title>The genome sequence of the plant pathogenic Rhizarian Plasmodiophora brassicae reveals insights in its biotrophic life cycle and the origin of chitin synthesis.</title>
        <authorList>
            <person name="Schwelm A."/>
            <person name="Fogelqvist J."/>
            <person name="Knaust A."/>
            <person name="Julke S."/>
            <person name="Lilja T."/>
            <person name="Dhandapani V."/>
            <person name="Bonilla-Rosso G."/>
            <person name="Karlsson M."/>
            <person name="Shevchenko A."/>
            <person name="Choi S.R."/>
            <person name="Kim H.G."/>
            <person name="Park J.Y."/>
            <person name="Lim Y.P."/>
            <person name="Ludwig-Muller J."/>
            <person name="Dixelius C."/>
        </authorList>
    </citation>
    <scope>NUCLEOTIDE SEQUENCE</scope>
    <source>
        <tissue evidence="1">Potato root galls</tissue>
    </source>
</reference>
<feature type="non-terminal residue" evidence="1">
    <location>
        <position position="751"/>
    </location>
</feature>
<name>A0A0H5QNW0_9EUKA</name>
<feature type="non-terminal residue" evidence="1">
    <location>
        <position position="1"/>
    </location>
</feature>
<protein>
    <submittedName>
        <fullName evidence="1">Uncharacterized protein</fullName>
    </submittedName>
</protein>
<accession>A0A0H5QNW0</accession>